<dbReference type="OrthoDB" id="4131546at2"/>
<evidence type="ECO:0000259" key="6">
    <source>
        <dbReference type="PROSITE" id="PS50931"/>
    </source>
</evidence>
<feature type="domain" description="HTH lysR-type" evidence="6">
    <location>
        <begin position="2"/>
        <end position="59"/>
    </location>
</feature>
<evidence type="ECO:0000256" key="5">
    <source>
        <dbReference type="SAM" id="SignalP"/>
    </source>
</evidence>
<dbReference type="InterPro" id="IPR005119">
    <property type="entry name" value="LysR_subst-bd"/>
</dbReference>
<organism evidence="7 8">
    <name type="scientific">Allokutzneria albata</name>
    <name type="common">Kibdelosporangium albatum</name>
    <dbReference type="NCBI Taxonomy" id="211114"/>
    <lineage>
        <taxon>Bacteria</taxon>
        <taxon>Bacillati</taxon>
        <taxon>Actinomycetota</taxon>
        <taxon>Actinomycetes</taxon>
        <taxon>Pseudonocardiales</taxon>
        <taxon>Pseudonocardiaceae</taxon>
        <taxon>Allokutzneria</taxon>
    </lineage>
</organism>
<sequence length="303" mass="31968">MLDVRRMRVLLAVVSTGSVSSAAANLGYTPSAISQQISVLEREAGLTLLQKAGRGVRPTAAGRLLAEHAAVITNKLAEAETALADLRAGRTGRMRITYFTTAGAVLVPPAVAEFRSEFPATALDLTVTDPEDPLQEVRAGRADLAITVQLGDEEPSAPGIRFEHLLDDPYRAVLPKGHALARQRVVDLAQLADQPWVDNEPLPGQCREVVLESCRSAGFQPDFAVQAGEYVSAQGFVAAGLGVTLIPAMGLGAVNPSVLVRKLRNPEPVRRIYAATTEADAENPATLGLLRALRAAASAAAAR</sequence>
<dbReference type="FunFam" id="1.10.10.10:FF:000001">
    <property type="entry name" value="LysR family transcriptional regulator"/>
    <property type="match status" value="1"/>
</dbReference>
<keyword evidence="4" id="KW-0804">Transcription</keyword>
<dbReference type="Gene3D" id="3.40.190.10">
    <property type="entry name" value="Periplasmic binding protein-like II"/>
    <property type="match status" value="2"/>
</dbReference>
<dbReference type="RefSeq" id="WP_030427475.1">
    <property type="nucleotide sequence ID" value="NZ_JOEF01000002.1"/>
</dbReference>
<feature type="chain" id="PRO_5039573673" evidence="5">
    <location>
        <begin position="24"/>
        <end position="303"/>
    </location>
</feature>
<keyword evidence="2" id="KW-0805">Transcription regulation</keyword>
<dbReference type="PANTHER" id="PTHR30346">
    <property type="entry name" value="TRANSCRIPTIONAL DUAL REGULATOR HCAR-RELATED"/>
    <property type="match status" value="1"/>
</dbReference>
<dbReference type="SUPFAM" id="SSF46785">
    <property type="entry name" value="Winged helix' DNA-binding domain"/>
    <property type="match status" value="1"/>
</dbReference>
<dbReference type="CDD" id="cd08423">
    <property type="entry name" value="PBP2_LTTR_like_6"/>
    <property type="match status" value="1"/>
</dbReference>
<name>A0A1G9YV57_ALLAB</name>
<evidence type="ECO:0000256" key="3">
    <source>
        <dbReference type="ARBA" id="ARBA00023125"/>
    </source>
</evidence>
<dbReference type="STRING" id="211114.SAMN04489726_5063"/>
<dbReference type="GO" id="GO:0003677">
    <property type="term" value="F:DNA binding"/>
    <property type="evidence" value="ECO:0007669"/>
    <property type="project" value="UniProtKB-KW"/>
</dbReference>
<evidence type="ECO:0000313" key="7">
    <source>
        <dbReference type="EMBL" id="SDN12837.1"/>
    </source>
</evidence>
<proteinExistence type="inferred from homology"/>
<keyword evidence="5" id="KW-0732">Signal</keyword>
<dbReference type="PANTHER" id="PTHR30346:SF29">
    <property type="entry name" value="LYSR SUBSTRATE-BINDING"/>
    <property type="match status" value="1"/>
</dbReference>
<dbReference type="SUPFAM" id="SSF53850">
    <property type="entry name" value="Periplasmic binding protein-like II"/>
    <property type="match status" value="1"/>
</dbReference>
<dbReference type="GO" id="GO:0003700">
    <property type="term" value="F:DNA-binding transcription factor activity"/>
    <property type="evidence" value="ECO:0007669"/>
    <property type="project" value="InterPro"/>
</dbReference>
<dbReference type="GO" id="GO:0032993">
    <property type="term" value="C:protein-DNA complex"/>
    <property type="evidence" value="ECO:0007669"/>
    <property type="project" value="TreeGrafter"/>
</dbReference>
<evidence type="ECO:0000256" key="2">
    <source>
        <dbReference type="ARBA" id="ARBA00023015"/>
    </source>
</evidence>
<protein>
    <submittedName>
        <fullName evidence="7">DNA-binding transcriptional regulator, LysR family</fullName>
    </submittedName>
</protein>
<accession>A0A1G9YV57</accession>
<dbReference type="InterPro" id="IPR036390">
    <property type="entry name" value="WH_DNA-bd_sf"/>
</dbReference>
<dbReference type="InterPro" id="IPR000847">
    <property type="entry name" value="LysR_HTH_N"/>
</dbReference>
<evidence type="ECO:0000313" key="8">
    <source>
        <dbReference type="Proteomes" id="UP000183376"/>
    </source>
</evidence>
<dbReference type="InterPro" id="IPR036388">
    <property type="entry name" value="WH-like_DNA-bd_sf"/>
</dbReference>
<dbReference type="Pfam" id="PF03466">
    <property type="entry name" value="LysR_substrate"/>
    <property type="match status" value="1"/>
</dbReference>
<dbReference type="Proteomes" id="UP000183376">
    <property type="component" value="Chromosome I"/>
</dbReference>
<dbReference type="AlphaFoldDB" id="A0A1G9YV57"/>
<keyword evidence="8" id="KW-1185">Reference proteome</keyword>
<reference evidence="7 8" key="1">
    <citation type="submission" date="2016-10" db="EMBL/GenBank/DDBJ databases">
        <authorList>
            <person name="de Groot N.N."/>
        </authorList>
    </citation>
    <scope>NUCLEOTIDE SEQUENCE [LARGE SCALE GENOMIC DNA]</scope>
    <source>
        <strain evidence="7 8">DSM 44149</strain>
    </source>
</reference>
<gene>
    <name evidence="7" type="ORF">SAMN04489726_5063</name>
</gene>
<feature type="signal peptide" evidence="5">
    <location>
        <begin position="1"/>
        <end position="23"/>
    </location>
</feature>
<evidence type="ECO:0000256" key="1">
    <source>
        <dbReference type="ARBA" id="ARBA00009437"/>
    </source>
</evidence>
<dbReference type="Pfam" id="PF00126">
    <property type="entry name" value="HTH_1"/>
    <property type="match status" value="1"/>
</dbReference>
<dbReference type="EMBL" id="LT629701">
    <property type="protein sequence ID" value="SDN12837.1"/>
    <property type="molecule type" value="Genomic_DNA"/>
</dbReference>
<comment type="similarity">
    <text evidence="1">Belongs to the LysR transcriptional regulatory family.</text>
</comment>
<dbReference type="eggNOG" id="COG0583">
    <property type="taxonomic scope" value="Bacteria"/>
</dbReference>
<keyword evidence="3 7" id="KW-0238">DNA-binding</keyword>
<dbReference type="Gene3D" id="1.10.10.10">
    <property type="entry name" value="Winged helix-like DNA-binding domain superfamily/Winged helix DNA-binding domain"/>
    <property type="match status" value="1"/>
</dbReference>
<dbReference type="PROSITE" id="PS50931">
    <property type="entry name" value="HTH_LYSR"/>
    <property type="match status" value="1"/>
</dbReference>
<evidence type="ECO:0000256" key="4">
    <source>
        <dbReference type="ARBA" id="ARBA00023163"/>
    </source>
</evidence>